<accession>A0A5B7FR65</accession>
<dbReference type="EMBL" id="VSRR010007416">
    <property type="protein sequence ID" value="MPC46854.1"/>
    <property type="molecule type" value="Genomic_DNA"/>
</dbReference>
<evidence type="ECO:0000313" key="2">
    <source>
        <dbReference type="EMBL" id="MPC46854.1"/>
    </source>
</evidence>
<comment type="caution">
    <text evidence="2">The sequence shown here is derived from an EMBL/GenBank/DDBJ whole genome shotgun (WGS) entry which is preliminary data.</text>
</comment>
<proteinExistence type="predicted"/>
<dbReference type="AlphaFoldDB" id="A0A5B7FR65"/>
<evidence type="ECO:0000256" key="1">
    <source>
        <dbReference type="SAM" id="MobiDB-lite"/>
    </source>
</evidence>
<feature type="compositionally biased region" description="Polar residues" evidence="1">
    <location>
        <begin position="54"/>
        <end position="66"/>
    </location>
</feature>
<keyword evidence="3" id="KW-1185">Reference proteome</keyword>
<sequence length="66" mass="7348">MTSLILKAADVVRLSLPPSLSHLPSHGRIYKSLPRRSRHNTASNGHQHLASRSLPRTTTNRSKLIN</sequence>
<reference evidence="2 3" key="1">
    <citation type="submission" date="2019-05" db="EMBL/GenBank/DDBJ databases">
        <title>Another draft genome of Portunus trituberculatus and its Hox gene families provides insights of decapod evolution.</title>
        <authorList>
            <person name="Jeong J.-H."/>
            <person name="Song I."/>
            <person name="Kim S."/>
            <person name="Choi T."/>
            <person name="Kim D."/>
            <person name="Ryu S."/>
            <person name="Kim W."/>
        </authorList>
    </citation>
    <scope>NUCLEOTIDE SEQUENCE [LARGE SCALE GENOMIC DNA]</scope>
    <source>
        <tissue evidence="2">Muscle</tissue>
    </source>
</reference>
<organism evidence="2 3">
    <name type="scientific">Portunus trituberculatus</name>
    <name type="common">Swimming crab</name>
    <name type="synonym">Neptunus trituberculatus</name>
    <dbReference type="NCBI Taxonomy" id="210409"/>
    <lineage>
        <taxon>Eukaryota</taxon>
        <taxon>Metazoa</taxon>
        <taxon>Ecdysozoa</taxon>
        <taxon>Arthropoda</taxon>
        <taxon>Crustacea</taxon>
        <taxon>Multicrustacea</taxon>
        <taxon>Malacostraca</taxon>
        <taxon>Eumalacostraca</taxon>
        <taxon>Eucarida</taxon>
        <taxon>Decapoda</taxon>
        <taxon>Pleocyemata</taxon>
        <taxon>Brachyura</taxon>
        <taxon>Eubrachyura</taxon>
        <taxon>Portunoidea</taxon>
        <taxon>Portunidae</taxon>
        <taxon>Portuninae</taxon>
        <taxon>Portunus</taxon>
    </lineage>
</organism>
<gene>
    <name evidence="2" type="ORF">E2C01_040584</name>
</gene>
<protein>
    <submittedName>
        <fullName evidence="2">Uncharacterized protein</fullName>
    </submittedName>
</protein>
<evidence type="ECO:0000313" key="3">
    <source>
        <dbReference type="Proteomes" id="UP000324222"/>
    </source>
</evidence>
<feature type="region of interest" description="Disordered" evidence="1">
    <location>
        <begin position="23"/>
        <end position="66"/>
    </location>
</feature>
<dbReference type="Proteomes" id="UP000324222">
    <property type="component" value="Unassembled WGS sequence"/>
</dbReference>
<name>A0A5B7FR65_PORTR</name>